<sequence>MLPDLNDPVDETTLPGTAGGDEPSLDAEEETRELQVDAASSGQRLDRFLAGTVTEFSRSYLQQLIEAGLLTRNGQPCSKAATKLRAGDRLALVLRATAQSQAFVAQDIPLDIVYEDAHLAIVNKPAGMVVHPAAGNWSGTLLNALLHRYAEAAQVPRAGIVHRLDKDTSGLMVVARDRSTMDRLVGQIAAREVKREYWAFGQGHWKRGSEQVCSVDAAIGRDPRNRLRMAVVDLSHQAGKTARTDIRLVGNSTAQGHKACWVHCQLHTGRTHQIRVHMQHLGHPLLADATYGGAAAWGMQRQALHAFRLSLTHPVTGQPLQCVAPLPADMHAALLAMGLQPLAPDSLIAHP</sequence>
<dbReference type="PROSITE" id="PS50889">
    <property type="entry name" value="S4"/>
    <property type="match status" value="1"/>
</dbReference>
<evidence type="ECO:0000256" key="2">
    <source>
        <dbReference type="ARBA" id="ARBA00023235"/>
    </source>
</evidence>
<dbReference type="InterPro" id="IPR002942">
    <property type="entry name" value="S4_RNA-bd"/>
</dbReference>
<dbReference type="InterPro" id="IPR050188">
    <property type="entry name" value="RluA_PseudoU_synthase"/>
</dbReference>
<evidence type="ECO:0000256" key="3">
    <source>
        <dbReference type="PIRSR" id="PIRSR606225-1"/>
    </source>
</evidence>
<evidence type="ECO:0000256" key="4">
    <source>
        <dbReference type="PROSITE-ProRule" id="PRU00182"/>
    </source>
</evidence>
<evidence type="ECO:0000256" key="1">
    <source>
        <dbReference type="ARBA" id="ARBA00010876"/>
    </source>
</evidence>
<keyword evidence="4" id="KW-0694">RNA-binding</keyword>
<dbReference type="InterPro" id="IPR006224">
    <property type="entry name" value="PsdUridine_synth_RluA-like_CS"/>
</dbReference>
<dbReference type="GO" id="GO:0120159">
    <property type="term" value="F:rRNA pseudouridine synthase activity"/>
    <property type="evidence" value="ECO:0007669"/>
    <property type="project" value="UniProtKB-ARBA"/>
</dbReference>
<comment type="function">
    <text evidence="5">Responsible for synthesis of pseudouridine from uracil.</text>
</comment>
<dbReference type="Pfam" id="PF00849">
    <property type="entry name" value="PseudoU_synth_2"/>
    <property type="match status" value="1"/>
</dbReference>
<dbReference type="InterPro" id="IPR036986">
    <property type="entry name" value="S4_RNA-bd_sf"/>
</dbReference>
<keyword evidence="9" id="KW-1185">Reference proteome</keyword>
<feature type="active site" evidence="3">
    <location>
        <position position="165"/>
    </location>
</feature>
<evidence type="ECO:0000313" key="9">
    <source>
        <dbReference type="Proteomes" id="UP000199531"/>
    </source>
</evidence>
<keyword evidence="2 5" id="KW-0413">Isomerase</keyword>
<evidence type="ECO:0000259" key="7">
    <source>
        <dbReference type="SMART" id="SM00363"/>
    </source>
</evidence>
<organism evidence="8 9">
    <name type="scientific">Brachymonas denitrificans DSM 15123</name>
    <dbReference type="NCBI Taxonomy" id="1121117"/>
    <lineage>
        <taxon>Bacteria</taxon>
        <taxon>Pseudomonadati</taxon>
        <taxon>Pseudomonadota</taxon>
        <taxon>Betaproteobacteria</taxon>
        <taxon>Burkholderiales</taxon>
        <taxon>Comamonadaceae</taxon>
        <taxon>Brachymonas</taxon>
    </lineage>
</organism>
<dbReference type="SUPFAM" id="SSF55120">
    <property type="entry name" value="Pseudouridine synthase"/>
    <property type="match status" value="1"/>
</dbReference>
<dbReference type="SMART" id="SM00363">
    <property type="entry name" value="S4"/>
    <property type="match status" value="1"/>
</dbReference>
<dbReference type="NCBIfam" id="TIGR00005">
    <property type="entry name" value="rluA_subfam"/>
    <property type="match status" value="1"/>
</dbReference>
<dbReference type="InterPro" id="IPR006225">
    <property type="entry name" value="PsdUridine_synth_RluC/D"/>
</dbReference>
<protein>
    <recommendedName>
        <fullName evidence="5">Pseudouridine synthase</fullName>
        <ecNumber evidence="5">5.4.99.-</ecNumber>
    </recommendedName>
</protein>
<dbReference type="InterPro" id="IPR020103">
    <property type="entry name" value="PsdUridine_synth_cat_dom_sf"/>
</dbReference>
<dbReference type="CDD" id="cd02869">
    <property type="entry name" value="PseudoU_synth_RluA_like"/>
    <property type="match status" value="1"/>
</dbReference>
<dbReference type="EC" id="5.4.99.-" evidence="5"/>
<dbReference type="Proteomes" id="UP000199531">
    <property type="component" value="Unassembled WGS sequence"/>
</dbReference>
<dbReference type="GO" id="GO:0000455">
    <property type="term" value="P:enzyme-directed rRNA pseudouridine synthesis"/>
    <property type="evidence" value="ECO:0007669"/>
    <property type="project" value="UniProtKB-ARBA"/>
</dbReference>
<dbReference type="EMBL" id="FOCW01000001">
    <property type="protein sequence ID" value="SEN32911.1"/>
    <property type="molecule type" value="Genomic_DNA"/>
</dbReference>
<evidence type="ECO:0000256" key="5">
    <source>
        <dbReference type="RuleBase" id="RU362028"/>
    </source>
</evidence>
<dbReference type="Gene3D" id="3.30.2350.10">
    <property type="entry name" value="Pseudouridine synthase"/>
    <property type="match status" value="1"/>
</dbReference>
<dbReference type="Pfam" id="PF01479">
    <property type="entry name" value="S4"/>
    <property type="match status" value="1"/>
</dbReference>
<dbReference type="GO" id="GO:0003723">
    <property type="term" value="F:RNA binding"/>
    <property type="evidence" value="ECO:0007669"/>
    <property type="project" value="UniProtKB-KW"/>
</dbReference>
<dbReference type="InterPro" id="IPR006145">
    <property type="entry name" value="PsdUridine_synth_RsuA/RluA"/>
</dbReference>
<feature type="region of interest" description="Disordered" evidence="6">
    <location>
        <begin position="1"/>
        <end position="31"/>
    </location>
</feature>
<dbReference type="SUPFAM" id="SSF55174">
    <property type="entry name" value="Alpha-L RNA-binding motif"/>
    <property type="match status" value="1"/>
</dbReference>
<accession>A0A1H8FM55</accession>
<comment type="similarity">
    <text evidence="1 5">Belongs to the pseudouridine synthase RluA family.</text>
</comment>
<dbReference type="Gene3D" id="3.10.290.10">
    <property type="entry name" value="RNA-binding S4 domain"/>
    <property type="match status" value="1"/>
</dbReference>
<feature type="domain" description="RNA-binding S4" evidence="7">
    <location>
        <begin position="43"/>
        <end position="109"/>
    </location>
</feature>
<dbReference type="RefSeq" id="WP_407640933.1">
    <property type="nucleotide sequence ID" value="NZ_FOCW01000001.1"/>
</dbReference>
<gene>
    <name evidence="8" type="ORF">SAMN02745977_01111</name>
</gene>
<dbReference type="PANTHER" id="PTHR21600:SF87">
    <property type="entry name" value="RNA PSEUDOURIDYLATE SYNTHASE DOMAIN-CONTAINING PROTEIN 1"/>
    <property type="match status" value="1"/>
</dbReference>
<dbReference type="PROSITE" id="PS01129">
    <property type="entry name" value="PSI_RLU"/>
    <property type="match status" value="1"/>
</dbReference>
<reference evidence="8 9" key="1">
    <citation type="submission" date="2016-10" db="EMBL/GenBank/DDBJ databases">
        <authorList>
            <person name="de Groot N.N."/>
        </authorList>
    </citation>
    <scope>NUCLEOTIDE SEQUENCE [LARGE SCALE GENOMIC DNA]</scope>
    <source>
        <strain evidence="8 9">DSM 15123</strain>
    </source>
</reference>
<evidence type="ECO:0000313" key="8">
    <source>
        <dbReference type="EMBL" id="SEN32911.1"/>
    </source>
</evidence>
<comment type="catalytic activity">
    <reaction evidence="5">
        <text>a uridine in RNA = a pseudouridine in RNA</text>
        <dbReference type="Rhea" id="RHEA:48348"/>
        <dbReference type="Rhea" id="RHEA-COMP:12068"/>
        <dbReference type="Rhea" id="RHEA-COMP:12069"/>
        <dbReference type="ChEBI" id="CHEBI:65314"/>
        <dbReference type="ChEBI" id="CHEBI:65315"/>
    </reaction>
</comment>
<proteinExistence type="inferred from homology"/>
<name>A0A1H8FM55_9BURK</name>
<dbReference type="AlphaFoldDB" id="A0A1H8FM55"/>
<evidence type="ECO:0000256" key="6">
    <source>
        <dbReference type="SAM" id="MobiDB-lite"/>
    </source>
</evidence>
<dbReference type="CDD" id="cd00165">
    <property type="entry name" value="S4"/>
    <property type="match status" value="1"/>
</dbReference>
<dbReference type="STRING" id="1121117.SAMN02745977_01111"/>
<dbReference type="PANTHER" id="PTHR21600">
    <property type="entry name" value="MITOCHONDRIAL RNA PSEUDOURIDINE SYNTHASE"/>
    <property type="match status" value="1"/>
</dbReference>